<evidence type="ECO:0000313" key="1">
    <source>
        <dbReference type="EMBL" id="KAJ8348911.1"/>
    </source>
</evidence>
<gene>
    <name evidence="1" type="ORF">SKAU_G00275000</name>
</gene>
<comment type="caution">
    <text evidence="1">The sequence shown here is derived from an EMBL/GenBank/DDBJ whole genome shotgun (WGS) entry which is preliminary data.</text>
</comment>
<dbReference type="Proteomes" id="UP001152622">
    <property type="component" value="Chromosome 10"/>
</dbReference>
<organism evidence="1 2">
    <name type="scientific">Synaphobranchus kaupii</name>
    <name type="common">Kaup's arrowtooth eel</name>
    <dbReference type="NCBI Taxonomy" id="118154"/>
    <lineage>
        <taxon>Eukaryota</taxon>
        <taxon>Metazoa</taxon>
        <taxon>Chordata</taxon>
        <taxon>Craniata</taxon>
        <taxon>Vertebrata</taxon>
        <taxon>Euteleostomi</taxon>
        <taxon>Actinopterygii</taxon>
        <taxon>Neopterygii</taxon>
        <taxon>Teleostei</taxon>
        <taxon>Anguilliformes</taxon>
        <taxon>Synaphobranchidae</taxon>
        <taxon>Synaphobranchus</taxon>
    </lineage>
</organism>
<accession>A0A9Q1F1C0</accession>
<name>A0A9Q1F1C0_SYNKA</name>
<reference evidence="1" key="1">
    <citation type="journal article" date="2023" name="Science">
        <title>Genome structures resolve the early diversification of teleost fishes.</title>
        <authorList>
            <person name="Parey E."/>
            <person name="Louis A."/>
            <person name="Montfort J."/>
            <person name="Bouchez O."/>
            <person name="Roques C."/>
            <person name="Iampietro C."/>
            <person name="Lluch J."/>
            <person name="Castinel A."/>
            <person name="Donnadieu C."/>
            <person name="Desvignes T."/>
            <person name="Floi Bucao C."/>
            <person name="Jouanno E."/>
            <person name="Wen M."/>
            <person name="Mejri S."/>
            <person name="Dirks R."/>
            <person name="Jansen H."/>
            <person name="Henkel C."/>
            <person name="Chen W.J."/>
            <person name="Zahm M."/>
            <person name="Cabau C."/>
            <person name="Klopp C."/>
            <person name="Thompson A.W."/>
            <person name="Robinson-Rechavi M."/>
            <person name="Braasch I."/>
            <person name="Lecointre G."/>
            <person name="Bobe J."/>
            <person name="Postlethwait J.H."/>
            <person name="Berthelot C."/>
            <person name="Roest Crollius H."/>
            <person name="Guiguen Y."/>
        </authorList>
    </citation>
    <scope>NUCLEOTIDE SEQUENCE</scope>
    <source>
        <strain evidence="1">WJC10195</strain>
    </source>
</reference>
<keyword evidence="2" id="KW-1185">Reference proteome</keyword>
<sequence>MLFLLVVTNKVVNNVNWYGWWRGVINIEEIQNNMFSPTPHTGEILNKTMRI</sequence>
<dbReference type="AlphaFoldDB" id="A0A9Q1F1C0"/>
<protein>
    <submittedName>
        <fullName evidence="1">Uncharacterized protein</fullName>
    </submittedName>
</protein>
<dbReference type="EMBL" id="JAINUF010000010">
    <property type="protein sequence ID" value="KAJ8348911.1"/>
    <property type="molecule type" value="Genomic_DNA"/>
</dbReference>
<evidence type="ECO:0000313" key="2">
    <source>
        <dbReference type="Proteomes" id="UP001152622"/>
    </source>
</evidence>
<proteinExistence type="predicted"/>